<evidence type="ECO:0000259" key="2">
    <source>
        <dbReference type="PROSITE" id="PS51462"/>
    </source>
</evidence>
<dbReference type="InterPro" id="IPR051325">
    <property type="entry name" value="Nudix_hydrolase_domain"/>
</dbReference>
<proteinExistence type="predicted"/>
<evidence type="ECO:0000256" key="1">
    <source>
        <dbReference type="ARBA" id="ARBA00022801"/>
    </source>
</evidence>
<dbReference type="InterPro" id="IPR029033">
    <property type="entry name" value="His_PPase_superfam"/>
</dbReference>
<dbReference type="Pfam" id="PF00300">
    <property type="entry name" value="His_Phos_1"/>
    <property type="match status" value="1"/>
</dbReference>
<keyword evidence="1" id="KW-0378">Hydrolase</keyword>
<dbReference type="InterPro" id="IPR000086">
    <property type="entry name" value="NUDIX_hydrolase_dom"/>
</dbReference>
<reference evidence="3 4" key="1">
    <citation type="submission" date="2023-08" db="EMBL/GenBank/DDBJ databases">
        <title>Microbacterium psychrotolerans sp. nov., a psychrotolerant bacterium isolated from soil in Heilongjiang Province, China.</title>
        <authorList>
            <person name="An P."/>
            <person name="Zhao D."/>
            <person name="Xiang H."/>
        </authorList>
    </citation>
    <scope>NUCLEOTIDE SEQUENCE [LARGE SCALE GENOMIC DNA]</scope>
    <source>
        <strain evidence="3 4">QXD-8</strain>
    </source>
</reference>
<gene>
    <name evidence="3" type="ORF">Q9R08_19880</name>
</gene>
<dbReference type="Proteomes" id="UP001235133">
    <property type="component" value="Unassembled WGS sequence"/>
</dbReference>
<dbReference type="InterPro" id="IPR015797">
    <property type="entry name" value="NUDIX_hydrolase-like_dom_sf"/>
</dbReference>
<accession>A0ABU0Z8J4</accession>
<dbReference type="SUPFAM" id="SSF55811">
    <property type="entry name" value="Nudix"/>
    <property type="match status" value="1"/>
</dbReference>
<comment type="caution">
    <text evidence="3">The sequence shown here is derived from an EMBL/GenBank/DDBJ whole genome shotgun (WGS) entry which is preliminary data.</text>
</comment>
<sequence>MTETAVYAAGGVVWRVVDGKLRVLLIHRTKYRDVTLPKGKVDPGEMLAETAVREIHEETGIRVALGVPVGVSRYRLPSKRTKIVHYWAAEATEPAIRASAFVPNKEIAAIEWVSPKKALRRLSYPVDAEILEYFIRLIDEGVLRTFPIVALRHAKAVGREEWDGSDAARPLAARGRKQANSIVGPLVAFGVRKIVSSPAVRCVKTVAPLSAALGRKIDTTKLIGQDAWEEGKSDARTVVGERVRARKPSVLCSHGPVLPDILSELALATGTLRGSYLGSASALEPAAFSVVHMSVDNPGSGIVAIETHIPKV</sequence>
<evidence type="ECO:0000313" key="4">
    <source>
        <dbReference type="Proteomes" id="UP001235133"/>
    </source>
</evidence>
<dbReference type="PANTHER" id="PTHR21340">
    <property type="entry name" value="DIADENOSINE 5,5-P1,P4-TETRAPHOSPHATE PYROPHOSPHOHYDROLASE MUTT"/>
    <property type="match status" value="1"/>
</dbReference>
<dbReference type="CDD" id="cd03673">
    <property type="entry name" value="NUDIX_Ap6A_hydrolase"/>
    <property type="match status" value="1"/>
</dbReference>
<dbReference type="Gene3D" id="3.90.79.10">
    <property type="entry name" value="Nucleoside Triphosphate Pyrophosphohydrolase"/>
    <property type="match status" value="1"/>
</dbReference>
<dbReference type="SMART" id="SM00855">
    <property type="entry name" value="PGAM"/>
    <property type="match status" value="1"/>
</dbReference>
<dbReference type="SUPFAM" id="SSF53254">
    <property type="entry name" value="Phosphoglycerate mutase-like"/>
    <property type="match status" value="1"/>
</dbReference>
<evidence type="ECO:0000313" key="3">
    <source>
        <dbReference type="EMBL" id="MDQ7880260.1"/>
    </source>
</evidence>
<dbReference type="PANTHER" id="PTHR21340:SF0">
    <property type="entry name" value="BIS(5'-NUCLEOSYL)-TETRAPHOSPHATASE [ASYMMETRICAL]"/>
    <property type="match status" value="1"/>
</dbReference>
<name>A0ABU0Z8J4_9MICO</name>
<dbReference type="PROSITE" id="PS00893">
    <property type="entry name" value="NUDIX_BOX"/>
    <property type="match status" value="1"/>
</dbReference>
<dbReference type="EMBL" id="JAVFWO010000008">
    <property type="protein sequence ID" value="MDQ7880260.1"/>
    <property type="molecule type" value="Genomic_DNA"/>
</dbReference>
<dbReference type="Gene3D" id="3.40.50.1240">
    <property type="entry name" value="Phosphoglycerate mutase-like"/>
    <property type="match status" value="1"/>
</dbReference>
<dbReference type="Pfam" id="PF00293">
    <property type="entry name" value="NUDIX"/>
    <property type="match status" value="1"/>
</dbReference>
<protein>
    <submittedName>
        <fullName evidence="3">NUDIX domain-containing protein</fullName>
    </submittedName>
</protein>
<dbReference type="CDD" id="cd07067">
    <property type="entry name" value="HP_PGM_like"/>
    <property type="match status" value="1"/>
</dbReference>
<organism evidence="3 4">
    <name type="scientific">Microbacterium psychrotolerans</name>
    <dbReference type="NCBI Taxonomy" id="3068321"/>
    <lineage>
        <taxon>Bacteria</taxon>
        <taxon>Bacillati</taxon>
        <taxon>Actinomycetota</taxon>
        <taxon>Actinomycetes</taxon>
        <taxon>Micrococcales</taxon>
        <taxon>Microbacteriaceae</taxon>
        <taxon>Microbacterium</taxon>
    </lineage>
</organism>
<dbReference type="RefSeq" id="WP_308869926.1">
    <property type="nucleotide sequence ID" value="NZ_JAVFWO010000008.1"/>
</dbReference>
<keyword evidence="4" id="KW-1185">Reference proteome</keyword>
<dbReference type="InterPro" id="IPR013078">
    <property type="entry name" value="His_Pase_superF_clade-1"/>
</dbReference>
<dbReference type="PROSITE" id="PS51462">
    <property type="entry name" value="NUDIX"/>
    <property type="match status" value="1"/>
</dbReference>
<dbReference type="InterPro" id="IPR020084">
    <property type="entry name" value="NUDIX_hydrolase_CS"/>
</dbReference>
<feature type="domain" description="Nudix hydrolase" evidence="2">
    <location>
        <begin position="4"/>
        <end position="139"/>
    </location>
</feature>